<sequence length="63" mass="6711">MSTHEIRTILEGAYIPEWETLGRLVSALHGRPETIRPLWAAAIRSQLHSAAAGASCLPAGAFG</sequence>
<dbReference type="EMBL" id="CP029192">
    <property type="protein sequence ID" value="QES38630.1"/>
    <property type="molecule type" value="Genomic_DNA"/>
</dbReference>
<evidence type="ECO:0000313" key="2">
    <source>
        <dbReference type="Proteomes" id="UP000322927"/>
    </source>
</evidence>
<dbReference type="AlphaFoldDB" id="A0A5P2C8R3"/>
<accession>A0A5P2C8R3</accession>
<dbReference type="RefSeq" id="WP_150220807.1">
    <property type="nucleotide sequence ID" value="NZ_CP029192.1"/>
</dbReference>
<gene>
    <name evidence="1" type="ORF">DEJ48_39220</name>
</gene>
<dbReference type="OrthoDB" id="3829505at2"/>
<evidence type="ECO:0000313" key="1">
    <source>
        <dbReference type="EMBL" id="QES38630.1"/>
    </source>
</evidence>
<reference evidence="1 2" key="1">
    <citation type="submission" date="2018-05" db="EMBL/GenBank/DDBJ databases">
        <title>Streptomyces venezuelae.</title>
        <authorList>
            <person name="Kim W."/>
            <person name="Lee N."/>
            <person name="Cho B.-K."/>
        </authorList>
    </citation>
    <scope>NUCLEOTIDE SEQUENCE [LARGE SCALE GENOMIC DNA]</scope>
    <source>
        <strain evidence="1 2">ATCC 14584</strain>
    </source>
</reference>
<protein>
    <submittedName>
        <fullName evidence="1">Uncharacterized protein</fullName>
    </submittedName>
</protein>
<organism evidence="1 2">
    <name type="scientific">Streptomyces venezuelae</name>
    <dbReference type="NCBI Taxonomy" id="54571"/>
    <lineage>
        <taxon>Bacteria</taxon>
        <taxon>Bacillati</taxon>
        <taxon>Actinomycetota</taxon>
        <taxon>Actinomycetes</taxon>
        <taxon>Kitasatosporales</taxon>
        <taxon>Streptomycetaceae</taxon>
        <taxon>Streptomyces</taxon>
    </lineage>
</organism>
<dbReference type="Proteomes" id="UP000322927">
    <property type="component" value="Chromosome"/>
</dbReference>
<name>A0A5P2C8R3_STRVZ</name>
<proteinExistence type="predicted"/>